<dbReference type="PANTHER" id="PTHR48061">
    <property type="entry name" value="LEUCINE-RICH REPEAT RECEPTOR PROTEIN KINASE EMS1-LIKE-RELATED"/>
    <property type="match status" value="1"/>
</dbReference>
<evidence type="ECO:0000259" key="14">
    <source>
        <dbReference type="Pfam" id="PF08263"/>
    </source>
</evidence>
<dbReference type="SMART" id="SM00369">
    <property type="entry name" value="LRR_TYP"/>
    <property type="match status" value="9"/>
</dbReference>
<dbReference type="PANTHER" id="PTHR48061:SF2">
    <property type="entry name" value="RECEPTOR LIKE PROTEIN 30-LIKE"/>
    <property type="match status" value="1"/>
</dbReference>
<dbReference type="KEGG" id="aprc:113851112"/>
<sequence>MSLILRLFLLAFCHINLSLNVILVTGHQQSLLLQLKNNLIFNSTKSNKLIYWNQSDDCCEWNGVSCNKGRIVALDLSQESISGSRENLSSVFNLQHLESLNLAYNEFHSGIYVGFQKLKNLRYLNLSNAGFEGQIPIEISYLTKLTTLDLSSTVTSQHALKLERPNIAMLVQNLTEIKELYIDGIAISIKGKEWSYALSSLKNLQVLSMSSCNISGPLDSSLAKLQSLSKLRLNHNIIASPVPWSFGNLSNLTTLQLSACELSGTFPKSIFQISSLKVLDVSNNPSLHGSLPNFPSQVSLHNLNLSHTNFSGPLPDSIHNLKQLSKLDISNCQFRGTLPYSMSNLTQLVHLDLSYNNFTGPIPSFNRSKSLAILSLNHNNFKGAIPSSYFEGLKNLISIDLGDNSFDGSVPSSLFRLQSLQYLMLFYNKFDGMLEEFPNASSSLLEIVDLSGNNFEGPIPMSIFQLKSLRLLQLSENKFNGTIELGMIGRLQNLTSLDLAHNNLLVDANIRDDHDAPSFPNLKTLWLASCNLSAFPEFLRNKSELLYLDLSSNQIEGTIPNWIWKFNYMVVLNLSYNFLTDFEGPFQNLGSNLLKLDLHSNLLQGPAPTFLKNAIYLDYSSNRFSSISSKDIGSRIPFIYFLSLSNNSFGGRIHESFCNISDLRALDLSNNRFNGPIPMCLTRRSSTLRLLNLGGNELTDHISDTFTTSCSLRVLDLSGNLLKGTIPKSLANCQKLQVLNLGNNQLVDRFPCFLNSISSLRVMILRSNNLHGHLGCPNNIGNWDTLQIVDLASNNFNGILPTTLLQSWKGLMHAENEGEQSGHLFFNLYDDFNPLNFKTAIVDLNSELQMKLAKITATEPPFIIDLIVSHIFEEGVGIRNYEDSVTIVNKGQQLNFAKILIAFTSLDFSSNNFEGPIPPELMKLTALHALNLSQNAFSGSIPSSLGNLKHLESLDLSNNSLSGNIPIELASLSFLSVMNLSYNHLVGKIPSGTQIQTFESNSFMGNEGLYGPPLTQNYSGEGDQGLSPAASHTGTSINWNFLSAELGFTFGFGILIVPLIFWKRWRTWYSKHVDELLCNIIPQLDFVYEHRGETKYRILKWKPY</sequence>
<dbReference type="Pfam" id="PF13855">
    <property type="entry name" value="LRR_8"/>
    <property type="match status" value="1"/>
</dbReference>
<evidence type="ECO:0000313" key="17">
    <source>
        <dbReference type="RefSeq" id="XP_027337397.1"/>
    </source>
</evidence>
<evidence type="ECO:0000256" key="6">
    <source>
        <dbReference type="ARBA" id="ARBA00022729"/>
    </source>
</evidence>
<dbReference type="InterPro" id="IPR055414">
    <property type="entry name" value="LRR_R13L4/SHOC2-like"/>
</dbReference>
<feature type="domain" description="Disease resistance R13L4/SHOC-2-like LRR" evidence="15">
    <location>
        <begin position="276"/>
        <end position="528"/>
    </location>
</feature>
<dbReference type="InterPro" id="IPR032675">
    <property type="entry name" value="LRR_dom_sf"/>
</dbReference>
<feature type="signal peptide" evidence="13">
    <location>
        <begin position="1"/>
        <end position="18"/>
    </location>
</feature>
<feature type="domain" description="Leucine-rich repeat-containing N-terminal plant-type" evidence="14">
    <location>
        <begin position="29"/>
        <end position="67"/>
    </location>
</feature>
<evidence type="ECO:0000256" key="10">
    <source>
        <dbReference type="ARBA" id="ARBA00023170"/>
    </source>
</evidence>
<dbReference type="SUPFAM" id="SSF52058">
    <property type="entry name" value="L domain-like"/>
    <property type="match status" value="2"/>
</dbReference>
<evidence type="ECO:0000256" key="11">
    <source>
        <dbReference type="ARBA" id="ARBA00023180"/>
    </source>
</evidence>
<dbReference type="FunFam" id="3.80.10.10:FF:000383">
    <property type="entry name" value="Leucine-rich repeat receptor protein kinase EMS1"/>
    <property type="match status" value="2"/>
</dbReference>
<dbReference type="Pfam" id="PF00560">
    <property type="entry name" value="LRR_1"/>
    <property type="match status" value="7"/>
</dbReference>
<dbReference type="GeneID" id="113851112"/>
<keyword evidence="3" id="KW-1003">Cell membrane</keyword>
<dbReference type="InterPro" id="IPR013210">
    <property type="entry name" value="LRR_N_plant-typ"/>
</dbReference>
<protein>
    <submittedName>
        <fullName evidence="17">Receptor-like protein 7</fullName>
    </submittedName>
</protein>
<evidence type="ECO:0000256" key="12">
    <source>
        <dbReference type="SAM" id="Phobius"/>
    </source>
</evidence>
<dbReference type="AlphaFoldDB" id="A0A8B8K0U9"/>
<keyword evidence="16" id="KW-1185">Reference proteome</keyword>
<evidence type="ECO:0000256" key="9">
    <source>
        <dbReference type="ARBA" id="ARBA00023136"/>
    </source>
</evidence>
<evidence type="ECO:0000256" key="1">
    <source>
        <dbReference type="ARBA" id="ARBA00004251"/>
    </source>
</evidence>
<comment type="similarity">
    <text evidence="2">Belongs to the RLP family.</text>
</comment>
<gene>
    <name evidence="17" type="primary">LOC113851112</name>
</gene>
<evidence type="ECO:0000256" key="4">
    <source>
        <dbReference type="ARBA" id="ARBA00022614"/>
    </source>
</evidence>
<evidence type="ECO:0000256" key="13">
    <source>
        <dbReference type="SAM" id="SignalP"/>
    </source>
</evidence>
<dbReference type="PROSITE" id="PS51450">
    <property type="entry name" value="LRR"/>
    <property type="match status" value="1"/>
</dbReference>
<evidence type="ECO:0000256" key="8">
    <source>
        <dbReference type="ARBA" id="ARBA00022989"/>
    </source>
</evidence>
<evidence type="ECO:0000259" key="15">
    <source>
        <dbReference type="Pfam" id="PF23598"/>
    </source>
</evidence>
<dbReference type="Pfam" id="PF08263">
    <property type="entry name" value="LRRNT_2"/>
    <property type="match status" value="1"/>
</dbReference>
<dbReference type="RefSeq" id="XP_027337397.1">
    <property type="nucleotide sequence ID" value="XM_027481596.1"/>
</dbReference>
<dbReference type="GO" id="GO:0005886">
    <property type="term" value="C:plasma membrane"/>
    <property type="evidence" value="ECO:0007669"/>
    <property type="project" value="UniProtKB-SubCell"/>
</dbReference>
<keyword evidence="7" id="KW-0677">Repeat</keyword>
<dbReference type="InterPro" id="IPR046956">
    <property type="entry name" value="RLP23-like"/>
</dbReference>
<feature type="transmembrane region" description="Helical" evidence="12">
    <location>
        <begin position="1041"/>
        <end position="1062"/>
    </location>
</feature>
<evidence type="ECO:0000256" key="7">
    <source>
        <dbReference type="ARBA" id="ARBA00022737"/>
    </source>
</evidence>
<keyword evidence="9 12" id="KW-0472">Membrane</keyword>
<dbReference type="InterPro" id="IPR003591">
    <property type="entry name" value="Leu-rich_rpt_typical-subtyp"/>
</dbReference>
<dbReference type="Pfam" id="PF23598">
    <property type="entry name" value="LRR_14"/>
    <property type="match status" value="1"/>
</dbReference>
<evidence type="ECO:0000256" key="2">
    <source>
        <dbReference type="ARBA" id="ARBA00009592"/>
    </source>
</evidence>
<proteinExistence type="inferred from homology"/>
<keyword evidence="5 12" id="KW-0812">Transmembrane</keyword>
<comment type="subcellular location">
    <subcellularLocation>
        <location evidence="1">Cell membrane</location>
        <topology evidence="1">Single-pass type I membrane protein</topology>
    </subcellularLocation>
</comment>
<dbReference type="PRINTS" id="PR00019">
    <property type="entry name" value="LEURICHRPT"/>
</dbReference>
<dbReference type="OrthoDB" id="1394818at2759"/>
<dbReference type="Gene3D" id="3.80.10.10">
    <property type="entry name" value="Ribonuclease Inhibitor"/>
    <property type="match status" value="6"/>
</dbReference>
<evidence type="ECO:0000256" key="3">
    <source>
        <dbReference type="ARBA" id="ARBA00022475"/>
    </source>
</evidence>
<evidence type="ECO:0000256" key="5">
    <source>
        <dbReference type="ARBA" id="ARBA00022692"/>
    </source>
</evidence>
<dbReference type="InterPro" id="IPR001611">
    <property type="entry name" value="Leu-rich_rpt"/>
</dbReference>
<feature type="chain" id="PRO_5034966240" evidence="13">
    <location>
        <begin position="19"/>
        <end position="1104"/>
    </location>
</feature>
<reference evidence="16" key="1">
    <citation type="journal article" date="2019" name="Toxins">
        <title>Detection of Abrin-Like and Prepropulchellin-Like Toxin Genes and Transcripts Using Whole Genome Sequencing and Full-Length Transcript Sequencing of Abrus precatorius.</title>
        <authorList>
            <person name="Hovde B.T."/>
            <person name="Daligault H.E."/>
            <person name="Hanschen E.R."/>
            <person name="Kunde Y.A."/>
            <person name="Johnson M.B."/>
            <person name="Starkenburg S.R."/>
            <person name="Johnson S.L."/>
        </authorList>
    </citation>
    <scope>NUCLEOTIDE SEQUENCE [LARGE SCALE GENOMIC DNA]</scope>
</reference>
<evidence type="ECO:0000313" key="16">
    <source>
        <dbReference type="Proteomes" id="UP000694853"/>
    </source>
</evidence>
<accession>A0A8B8K0U9</accession>
<dbReference type="SUPFAM" id="SSF52047">
    <property type="entry name" value="RNI-like"/>
    <property type="match status" value="1"/>
</dbReference>
<keyword evidence="11" id="KW-0325">Glycoprotein</keyword>
<keyword evidence="4" id="KW-0433">Leucine-rich repeat</keyword>
<name>A0A8B8K0U9_ABRPR</name>
<dbReference type="Proteomes" id="UP000694853">
    <property type="component" value="Unplaced"/>
</dbReference>
<keyword evidence="6 13" id="KW-0732">Signal</keyword>
<dbReference type="FunFam" id="3.80.10.10:FF:000111">
    <property type="entry name" value="LRR receptor-like serine/threonine-protein kinase ERECTA"/>
    <property type="match status" value="1"/>
</dbReference>
<keyword evidence="8 12" id="KW-1133">Transmembrane helix</keyword>
<reference evidence="17" key="2">
    <citation type="submission" date="2025-08" db="UniProtKB">
        <authorList>
            <consortium name="RefSeq"/>
        </authorList>
    </citation>
    <scope>IDENTIFICATION</scope>
    <source>
        <tissue evidence="17">Young leaves</tissue>
    </source>
</reference>
<keyword evidence="10" id="KW-0675">Receptor</keyword>
<organism evidence="16 17">
    <name type="scientific">Abrus precatorius</name>
    <name type="common">Indian licorice</name>
    <name type="synonym">Glycine abrus</name>
    <dbReference type="NCBI Taxonomy" id="3816"/>
    <lineage>
        <taxon>Eukaryota</taxon>
        <taxon>Viridiplantae</taxon>
        <taxon>Streptophyta</taxon>
        <taxon>Embryophyta</taxon>
        <taxon>Tracheophyta</taxon>
        <taxon>Spermatophyta</taxon>
        <taxon>Magnoliopsida</taxon>
        <taxon>eudicotyledons</taxon>
        <taxon>Gunneridae</taxon>
        <taxon>Pentapetalae</taxon>
        <taxon>rosids</taxon>
        <taxon>fabids</taxon>
        <taxon>Fabales</taxon>
        <taxon>Fabaceae</taxon>
        <taxon>Papilionoideae</taxon>
        <taxon>50 kb inversion clade</taxon>
        <taxon>NPAAA clade</taxon>
        <taxon>indigoferoid/millettioid clade</taxon>
        <taxon>Abreae</taxon>
        <taxon>Abrus</taxon>
    </lineage>
</organism>